<protein>
    <recommendedName>
        <fullName evidence="4">Adenylate kinase</fullName>
    </recommendedName>
</protein>
<gene>
    <name evidence="2" type="ORF">Sviol_74060</name>
</gene>
<dbReference type="Gene3D" id="3.40.50.300">
    <property type="entry name" value="P-loop containing nucleotide triphosphate hydrolases"/>
    <property type="match status" value="1"/>
</dbReference>
<dbReference type="SUPFAM" id="SSF52540">
    <property type="entry name" value="P-loop containing nucleoside triphosphate hydrolases"/>
    <property type="match status" value="1"/>
</dbReference>
<name>A0ABQ3R0F1_9ACTN</name>
<accession>A0ABQ3R0F1</accession>
<evidence type="ECO:0008006" key="4">
    <source>
        <dbReference type="Google" id="ProtNLM"/>
    </source>
</evidence>
<evidence type="ECO:0000313" key="3">
    <source>
        <dbReference type="Proteomes" id="UP001050808"/>
    </source>
</evidence>
<proteinExistence type="predicted"/>
<dbReference type="EMBL" id="BNDY01000017">
    <property type="protein sequence ID" value="GHI42998.1"/>
    <property type="molecule type" value="Genomic_DNA"/>
</dbReference>
<feature type="region of interest" description="Disordered" evidence="1">
    <location>
        <begin position="92"/>
        <end position="139"/>
    </location>
</feature>
<sequence length="139" mass="15035">MRRILMAGVTRSGKSTLARAVSRRLEIPYDDMDELYFGGPRWARNSQFATRTREIAASPAWIFDSVKRRRTGSPGTKPLEAACGPCRSLPFRPAEDPALHDTEGNGEVAAHAGGPVARPFPAGTALPYDVDQGGVVAQR</sequence>
<feature type="compositionally biased region" description="Basic and acidic residues" evidence="1">
    <location>
        <begin position="93"/>
        <end position="103"/>
    </location>
</feature>
<dbReference type="InterPro" id="IPR027417">
    <property type="entry name" value="P-loop_NTPase"/>
</dbReference>
<comment type="caution">
    <text evidence="2">The sequence shown here is derived from an EMBL/GenBank/DDBJ whole genome shotgun (WGS) entry which is preliminary data.</text>
</comment>
<evidence type="ECO:0000313" key="2">
    <source>
        <dbReference type="EMBL" id="GHI42998.1"/>
    </source>
</evidence>
<dbReference type="Proteomes" id="UP001050808">
    <property type="component" value="Unassembled WGS sequence"/>
</dbReference>
<keyword evidence="3" id="KW-1185">Reference proteome</keyword>
<organism evidence="2 3">
    <name type="scientific">Streptomyces violascens</name>
    <dbReference type="NCBI Taxonomy" id="67381"/>
    <lineage>
        <taxon>Bacteria</taxon>
        <taxon>Bacillati</taxon>
        <taxon>Actinomycetota</taxon>
        <taxon>Actinomycetes</taxon>
        <taxon>Kitasatosporales</taxon>
        <taxon>Streptomycetaceae</taxon>
        <taxon>Streptomyces</taxon>
    </lineage>
</organism>
<evidence type="ECO:0000256" key="1">
    <source>
        <dbReference type="SAM" id="MobiDB-lite"/>
    </source>
</evidence>
<reference evidence="2" key="1">
    <citation type="submission" date="2024-05" db="EMBL/GenBank/DDBJ databases">
        <title>Whole genome shotgun sequence of Streptomyces violascens NBRC 12920.</title>
        <authorList>
            <person name="Komaki H."/>
            <person name="Tamura T."/>
        </authorList>
    </citation>
    <scope>NUCLEOTIDE SEQUENCE</scope>
    <source>
        <strain evidence="2">NBRC 12920</strain>
    </source>
</reference>